<keyword evidence="2" id="KW-0503">Monooxygenase</keyword>
<comment type="caution">
    <text evidence="4">The sequence shown here is derived from an EMBL/GenBank/DDBJ whole genome shotgun (WGS) entry which is preliminary data.</text>
</comment>
<evidence type="ECO:0000313" key="5">
    <source>
        <dbReference type="Proteomes" id="UP000435177"/>
    </source>
</evidence>
<dbReference type="Pfam" id="PF00296">
    <property type="entry name" value="Bac_luciferase"/>
    <property type="match status" value="1"/>
</dbReference>
<dbReference type="InterPro" id="IPR050766">
    <property type="entry name" value="Bact_Lucif_Oxidored"/>
</dbReference>
<dbReference type="PANTHER" id="PTHR30137">
    <property type="entry name" value="LUCIFERASE-LIKE MONOOXYGENASE"/>
    <property type="match status" value="1"/>
</dbReference>
<sequence length="352" mass="39110">MEQYRMNTDQRMELGFYSVGEHVSDPVAGRKISVQQRITELIEASKLAEQAGLDVFAVGERHQDDASTQAHSVIIGAIAQATQKIKIASSATVLSVHDPVRIYEDFATIDLISNGRTEIIAGRGSTIGTYHTLGYDVNDYEQMFEEKFDLLLKLNSQERITWEGKFRLPLKDAHILPRPLNGKLPIWRAVGGSPESAIKAGLAGAPMTLATLSGTSDYFKPAVDVYRQAAAQAGHDPAKLPVATTTMLYAADNSQDAQNEFYPYINHVYKVMRGMSFPKERFLQSANVEDAMMVGSPQLIIEKILHQYELFGHQRLLLQMDLGGLPYNKLARNIELVATQIAPAIRKYTAKR</sequence>
<dbReference type="EMBL" id="WOAA01000049">
    <property type="protein sequence ID" value="MUG69006.1"/>
    <property type="molecule type" value="Genomic_DNA"/>
</dbReference>
<dbReference type="RefSeq" id="WP_155619179.1">
    <property type="nucleotide sequence ID" value="NZ_WOAA01000049.1"/>
</dbReference>
<organism evidence="4 5">
    <name type="scientific">Paenibacillus campinasensis</name>
    <dbReference type="NCBI Taxonomy" id="66347"/>
    <lineage>
        <taxon>Bacteria</taxon>
        <taxon>Bacillati</taxon>
        <taxon>Bacillota</taxon>
        <taxon>Bacilli</taxon>
        <taxon>Bacillales</taxon>
        <taxon>Paenibacillaceae</taxon>
        <taxon>Paenibacillus</taxon>
    </lineage>
</organism>
<feature type="domain" description="Luciferase-like" evidence="3">
    <location>
        <begin position="12"/>
        <end position="310"/>
    </location>
</feature>
<keyword evidence="1" id="KW-0560">Oxidoreductase</keyword>
<keyword evidence="5" id="KW-1185">Reference proteome</keyword>
<proteinExistence type="predicted"/>
<dbReference type="Gene3D" id="3.20.20.30">
    <property type="entry name" value="Luciferase-like domain"/>
    <property type="match status" value="1"/>
</dbReference>
<evidence type="ECO:0000313" key="4">
    <source>
        <dbReference type="EMBL" id="MUG69006.1"/>
    </source>
</evidence>
<evidence type="ECO:0000256" key="1">
    <source>
        <dbReference type="ARBA" id="ARBA00023002"/>
    </source>
</evidence>
<gene>
    <name evidence="4" type="ORF">GNP94_23925</name>
</gene>
<dbReference type="InterPro" id="IPR011251">
    <property type="entry name" value="Luciferase-like_dom"/>
</dbReference>
<dbReference type="InterPro" id="IPR036661">
    <property type="entry name" value="Luciferase-like_sf"/>
</dbReference>
<evidence type="ECO:0000256" key="2">
    <source>
        <dbReference type="ARBA" id="ARBA00023033"/>
    </source>
</evidence>
<dbReference type="Proteomes" id="UP000435177">
    <property type="component" value="Unassembled WGS sequence"/>
</dbReference>
<dbReference type="PANTHER" id="PTHR30137:SF8">
    <property type="entry name" value="BLR5498 PROTEIN"/>
    <property type="match status" value="1"/>
</dbReference>
<accession>A0ABW9TCU9</accession>
<name>A0ABW9TCU9_9BACL</name>
<dbReference type="SUPFAM" id="SSF51679">
    <property type="entry name" value="Bacterial luciferase-like"/>
    <property type="match status" value="1"/>
</dbReference>
<protein>
    <submittedName>
        <fullName evidence="4">LLM class flavin-dependent oxidoreductase</fullName>
    </submittedName>
</protein>
<evidence type="ECO:0000259" key="3">
    <source>
        <dbReference type="Pfam" id="PF00296"/>
    </source>
</evidence>
<reference evidence="4 5" key="1">
    <citation type="submission" date="2019-11" db="EMBL/GenBank/DDBJ databases">
        <title>Draft genome sequences of five Paenibacillus species of dairy origin.</title>
        <authorList>
            <person name="Olajide A.M."/>
            <person name="Chen S."/>
            <person name="Lapointe G."/>
        </authorList>
    </citation>
    <scope>NUCLEOTIDE SEQUENCE [LARGE SCALE GENOMIC DNA]</scope>
    <source>
        <strain evidence="4 5">3CS1</strain>
    </source>
</reference>